<dbReference type="Pfam" id="PF04777">
    <property type="entry name" value="Evr1_Alr"/>
    <property type="match status" value="1"/>
</dbReference>
<feature type="region of interest" description="Disordered" evidence="7">
    <location>
        <begin position="42"/>
        <end position="76"/>
    </location>
</feature>
<keyword evidence="2 6" id="KW-0285">Flavoprotein</keyword>
<dbReference type="AlphaFoldDB" id="A0A8H7ZR00"/>
<sequence length="342" mass="36801">MIAPRAPSACSPKSVRASFFGRAFRFACVVWGKEGFFAGNPKRKISLPNDPGPPPNRHLGRNTAARRRGPGGRQVGGGMRRRLHFLRLLTLAAVVLVCSVVALMSARLASSPNGGHDVALPSLSEFWGALSDRKMSQLYVPGVDRAAGEGTLREQDLVGSVIMGATPEEAEALRRFVYLLARLYPCGQCAREFSAILAKRPPKTGGRREASQWACEVHNIVNERLGKPEFDCNQCGCDEEEEEGTSGQAGENDGGGAENSCEFQKAAVPGRHGKLVLLVKHPVEVLDLNRGISLACGRALGIWSGTGRATCRLRLSRFPGCYLADKRMPRITAGYVFAGSAV</sequence>
<evidence type="ECO:0000256" key="5">
    <source>
        <dbReference type="ARBA" id="ARBA00023157"/>
    </source>
</evidence>
<feature type="compositionally biased region" description="Basic residues" evidence="7">
    <location>
        <begin position="58"/>
        <end position="70"/>
    </location>
</feature>
<evidence type="ECO:0000313" key="10">
    <source>
        <dbReference type="Proteomes" id="UP000673691"/>
    </source>
</evidence>
<evidence type="ECO:0000256" key="1">
    <source>
        <dbReference type="ARBA" id="ARBA00001974"/>
    </source>
</evidence>
<dbReference type="PANTHER" id="PTHR12645">
    <property type="entry name" value="ALR/ERV"/>
    <property type="match status" value="1"/>
</dbReference>
<dbReference type="Proteomes" id="UP000673691">
    <property type="component" value="Unassembled WGS sequence"/>
</dbReference>
<comment type="catalytic activity">
    <reaction evidence="6">
        <text>2 R'C(R)SH + O2 = R'C(R)S-S(R)CR' + H2O2</text>
        <dbReference type="Rhea" id="RHEA:17357"/>
        <dbReference type="ChEBI" id="CHEBI:15379"/>
        <dbReference type="ChEBI" id="CHEBI:16240"/>
        <dbReference type="ChEBI" id="CHEBI:16520"/>
        <dbReference type="ChEBI" id="CHEBI:17412"/>
        <dbReference type="EC" id="1.8.3.2"/>
    </reaction>
</comment>
<dbReference type="Gene3D" id="1.20.120.310">
    <property type="entry name" value="ERV/ALR sulfhydryl oxidase domain"/>
    <property type="match status" value="1"/>
</dbReference>
<dbReference type="EC" id="1.8.3.2" evidence="6"/>
<keyword evidence="3 6" id="KW-0274">FAD</keyword>
<protein>
    <recommendedName>
        <fullName evidence="6">Sulfhydryl oxidase</fullName>
        <ecNumber evidence="6">1.8.3.2</ecNumber>
    </recommendedName>
</protein>
<evidence type="ECO:0000256" key="4">
    <source>
        <dbReference type="ARBA" id="ARBA00023002"/>
    </source>
</evidence>
<dbReference type="SUPFAM" id="SSF69000">
    <property type="entry name" value="FAD-dependent thiol oxidase"/>
    <property type="match status" value="1"/>
</dbReference>
<evidence type="ECO:0000313" key="9">
    <source>
        <dbReference type="EMBL" id="KAG5457961.1"/>
    </source>
</evidence>
<dbReference type="InterPro" id="IPR017905">
    <property type="entry name" value="ERV/ALR_sulphydryl_oxidase"/>
</dbReference>
<feature type="domain" description="ERV/ALR sulfhydryl oxidase" evidence="8">
    <location>
        <begin position="139"/>
        <end position="241"/>
    </location>
</feature>
<evidence type="ECO:0000256" key="2">
    <source>
        <dbReference type="ARBA" id="ARBA00022630"/>
    </source>
</evidence>
<proteinExistence type="predicted"/>
<keyword evidence="6" id="KW-0812">Transmembrane</keyword>
<evidence type="ECO:0000256" key="6">
    <source>
        <dbReference type="RuleBase" id="RU371123"/>
    </source>
</evidence>
<keyword evidence="6" id="KW-0472">Membrane</keyword>
<keyword evidence="4 6" id="KW-0560">Oxidoreductase</keyword>
<dbReference type="InterPro" id="IPR039799">
    <property type="entry name" value="ALR/ERV"/>
</dbReference>
<keyword evidence="5" id="KW-1015">Disulfide bond</keyword>
<dbReference type="GO" id="GO:0050660">
    <property type="term" value="F:flavin adenine dinucleotide binding"/>
    <property type="evidence" value="ECO:0007669"/>
    <property type="project" value="TreeGrafter"/>
</dbReference>
<name>A0A8H7ZR00_9FUNG</name>
<dbReference type="OrthoDB" id="59470at2759"/>
<evidence type="ECO:0000259" key="8">
    <source>
        <dbReference type="PROSITE" id="PS51324"/>
    </source>
</evidence>
<reference evidence="9 10" key="1">
    <citation type="journal article" name="Sci. Rep.">
        <title>Genome-scale phylogenetic analyses confirm Olpidium as the closest living zoosporic fungus to the non-flagellated, terrestrial fungi.</title>
        <authorList>
            <person name="Chang Y."/>
            <person name="Rochon D."/>
            <person name="Sekimoto S."/>
            <person name="Wang Y."/>
            <person name="Chovatia M."/>
            <person name="Sandor L."/>
            <person name="Salamov A."/>
            <person name="Grigoriev I.V."/>
            <person name="Stajich J.E."/>
            <person name="Spatafora J.W."/>
        </authorList>
    </citation>
    <scope>NUCLEOTIDE SEQUENCE [LARGE SCALE GENOMIC DNA]</scope>
    <source>
        <strain evidence="9">S191</strain>
    </source>
</reference>
<dbReference type="PANTHER" id="PTHR12645:SF1">
    <property type="entry name" value="FAD-LINKED SULFHYDRYL OXIDASE ERV2"/>
    <property type="match status" value="1"/>
</dbReference>
<dbReference type="EMBL" id="JAEFCI010009200">
    <property type="protein sequence ID" value="KAG5457961.1"/>
    <property type="molecule type" value="Genomic_DNA"/>
</dbReference>
<evidence type="ECO:0000256" key="3">
    <source>
        <dbReference type="ARBA" id="ARBA00022827"/>
    </source>
</evidence>
<dbReference type="GO" id="GO:0016971">
    <property type="term" value="F:flavin-dependent sulfhydryl oxidase activity"/>
    <property type="evidence" value="ECO:0007669"/>
    <property type="project" value="InterPro"/>
</dbReference>
<keyword evidence="10" id="KW-1185">Reference proteome</keyword>
<dbReference type="PROSITE" id="PS51324">
    <property type="entry name" value="ERV_ALR"/>
    <property type="match status" value="1"/>
</dbReference>
<evidence type="ECO:0000256" key="7">
    <source>
        <dbReference type="SAM" id="MobiDB-lite"/>
    </source>
</evidence>
<dbReference type="InterPro" id="IPR036774">
    <property type="entry name" value="ERV/ALR_sulphydryl_oxid_sf"/>
</dbReference>
<accession>A0A8H7ZR00</accession>
<gene>
    <name evidence="9" type="ORF">BJ554DRAFT_1912</name>
</gene>
<organism evidence="9 10">
    <name type="scientific">Olpidium bornovanus</name>
    <dbReference type="NCBI Taxonomy" id="278681"/>
    <lineage>
        <taxon>Eukaryota</taxon>
        <taxon>Fungi</taxon>
        <taxon>Fungi incertae sedis</taxon>
        <taxon>Olpidiomycota</taxon>
        <taxon>Olpidiomycotina</taxon>
        <taxon>Olpidiomycetes</taxon>
        <taxon>Olpidiales</taxon>
        <taxon>Olpidiaceae</taxon>
        <taxon>Olpidium</taxon>
    </lineage>
</organism>
<feature type="transmembrane region" description="Helical" evidence="6">
    <location>
        <begin position="85"/>
        <end position="104"/>
    </location>
</feature>
<dbReference type="GO" id="GO:0005739">
    <property type="term" value="C:mitochondrion"/>
    <property type="evidence" value="ECO:0007669"/>
    <property type="project" value="TreeGrafter"/>
</dbReference>
<comment type="caution">
    <text evidence="9">The sequence shown here is derived from an EMBL/GenBank/DDBJ whole genome shotgun (WGS) entry which is preliminary data.</text>
</comment>
<comment type="cofactor">
    <cofactor evidence="1 6">
        <name>FAD</name>
        <dbReference type="ChEBI" id="CHEBI:57692"/>
    </cofactor>
</comment>
<keyword evidence="6" id="KW-1133">Transmembrane helix</keyword>